<comment type="caution">
    <text evidence="1">The sequence shown here is derived from an EMBL/GenBank/DDBJ whole genome shotgun (WGS) entry which is preliminary data.</text>
</comment>
<name>A0A2U2J6V6_9FLAO</name>
<gene>
    <name evidence="1" type="ORF">DIS07_13980</name>
</gene>
<evidence type="ECO:0008006" key="3">
    <source>
        <dbReference type="Google" id="ProtNLM"/>
    </source>
</evidence>
<dbReference type="AlphaFoldDB" id="A0A2U2J6V6"/>
<sequence length="228" mass="25478">MKTNTIILLLFCTINVFTQQGKIFFETNYNTFSHTSLSNFQEEFKTDIAPIPVKTVDDFPANIGFTLGYEILDSNTALFLSYNSSGGKLSYSDYSGIVRLEESLNGITFGGIYYVNLNKEKQDFKIGFKGFGMYSSLNLNSYSEIGTNIQQDNIDFQSFDFGIGAQLNYEYPLSFFIIRANIGFDVVLGGKLKFKDNNEAHLINNSGEDVKTGWSGLRTGVGIAFNID</sequence>
<proteinExistence type="predicted"/>
<evidence type="ECO:0000313" key="1">
    <source>
        <dbReference type="EMBL" id="PWG04075.1"/>
    </source>
</evidence>
<evidence type="ECO:0000313" key="2">
    <source>
        <dbReference type="Proteomes" id="UP000245670"/>
    </source>
</evidence>
<dbReference type="RefSeq" id="WP_109405892.1">
    <property type="nucleotide sequence ID" value="NZ_QFFG01000007.1"/>
</dbReference>
<accession>A0A2U2J6V6</accession>
<dbReference type="Proteomes" id="UP000245670">
    <property type="component" value="Unassembled WGS sequence"/>
</dbReference>
<dbReference type="OrthoDB" id="852489at2"/>
<dbReference type="EMBL" id="QFFG01000007">
    <property type="protein sequence ID" value="PWG04075.1"/>
    <property type="molecule type" value="Genomic_DNA"/>
</dbReference>
<reference evidence="1 2" key="1">
    <citation type="submission" date="2018-05" db="EMBL/GenBank/DDBJ databases">
        <title>Polaribacter aquimarinus sp. nov., isolated from sediment in a sediment of sea.</title>
        <authorList>
            <person name="Lu D."/>
        </authorList>
    </citation>
    <scope>NUCLEOTIDE SEQUENCE [LARGE SCALE GENOMIC DNA]</scope>
    <source>
        <strain evidence="1 2">ZY113</strain>
    </source>
</reference>
<protein>
    <recommendedName>
        <fullName evidence="3">Outer membrane protein beta-barrel domain-containing protein</fullName>
    </recommendedName>
</protein>
<organism evidence="1 2">
    <name type="scientific">Polaribacter aquimarinus</name>
    <dbReference type="NCBI Taxonomy" id="2100726"/>
    <lineage>
        <taxon>Bacteria</taxon>
        <taxon>Pseudomonadati</taxon>
        <taxon>Bacteroidota</taxon>
        <taxon>Flavobacteriia</taxon>
        <taxon>Flavobacteriales</taxon>
        <taxon>Flavobacteriaceae</taxon>
    </lineage>
</organism>
<keyword evidence="2" id="KW-1185">Reference proteome</keyword>